<organism evidence="10 11">
    <name type="scientific">Vitis vinifera</name>
    <name type="common">Grape</name>
    <dbReference type="NCBI Taxonomy" id="29760"/>
    <lineage>
        <taxon>Eukaryota</taxon>
        <taxon>Viridiplantae</taxon>
        <taxon>Streptophyta</taxon>
        <taxon>Embryophyta</taxon>
        <taxon>Tracheophyta</taxon>
        <taxon>Spermatophyta</taxon>
        <taxon>Magnoliopsida</taxon>
        <taxon>eudicotyledons</taxon>
        <taxon>Gunneridae</taxon>
        <taxon>Pentapetalae</taxon>
        <taxon>rosids</taxon>
        <taxon>Vitales</taxon>
        <taxon>Vitaceae</taxon>
        <taxon>Viteae</taxon>
        <taxon>Vitis</taxon>
    </lineage>
</organism>
<keyword evidence="2" id="KW-0723">Serine/threonine-protein kinase</keyword>
<protein>
    <submittedName>
        <fullName evidence="10">Leaf rust 10 disease-resistance locus receptor-like protein kinase-like 1.1-like 2.3</fullName>
    </submittedName>
</protein>
<evidence type="ECO:0000256" key="8">
    <source>
        <dbReference type="SAM" id="Phobius"/>
    </source>
</evidence>
<evidence type="ECO:0000256" key="6">
    <source>
        <dbReference type="ARBA" id="ARBA00023136"/>
    </source>
</evidence>
<gene>
    <name evidence="10" type="primary">LRK10L-2.3_4</name>
    <name evidence="10" type="ORF">CK203_105592</name>
</gene>
<keyword evidence="4" id="KW-0732">Signal</keyword>
<feature type="domain" description="Protein kinase" evidence="9">
    <location>
        <begin position="253"/>
        <end position="366"/>
    </location>
</feature>
<dbReference type="InterPro" id="IPR001245">
    <property type="entry name" value="Ser-Thr/Tyr_kinase_cat_dom"/>
</dbReference>
<dbReference type="Gene3D" id="3.30.420.10">
    <property type="entry name" value="Ribonuclease H-like superfamily/Ribonuclease H"/>
    <property type="match status" value="1"/>
</dbReference>
<dbReference type="GO" id="GO:0016020">
    <property type="term" value="C:membrane"/>
    <property type="evidence" value="ECO:0007669"/>
    <property type="project" value="UniProtKB-SubCell"/>
</dbReference>
<dbReference type="SUPFAM" id="SSF56112">
    <property type="entry name" value="Protein kinase-like (PK-like)"/>
    <property type="match status" value="1"/>
</dbReference>
<evidence type="ECO:0000256" key="4">
    <source>
        <dbReference type="ARBA" id="ARBA00022729"/>
    </source>
</evidence>
<dbReference type="Gene3D" id="3.30.200.20">
    <property type="entry name" value="Phosphorylase Kinase, domain 1"/>
    <property type="match status" value="1"/>
</dbReference>
<keyword evidence="6 8" id="KW-0472">Membrane</keyword>
<dbReference type="EMBL" id="QGNW01002214">
    <property type="protein sequence ID" value="RVW22881.1"/>
    <property type="molecule type" value="Genomic_DNA"/>
</dbReference>
<keyword evidence="10" id="KW-0675">Receptor</keyword>
<evidence type="ECO:0000313" key="10">
    <source>
        <dbReference type="EMBL" id="RVW22881.1"/>
    </source>
</evidence>
<dbReference type="AlphaFoldDB" id="A0A438CI37"/>
<dbReference type="GO" id="GO:0003676">
    <property type="term" value="F:nucleic acid binding"/>
    <property type="evidence" value="ECO:0007669"/>
    <property type="project" value="InterPro"/>
</dbReference>
<evidence type="ECO:0000256" key="7">
    <source>
        <dbReference type="ARBA" id="ARBA00023180"/>
    </source>
</evidence>
<evidence type="ECO:0000256" key="5">
    <source>
        <dbReference type="ARBA" id="ARBA00022989"/>
    </source>
</evidence>
<name>A0A438CI37_VITVI</name>
<dbReference type="InterPro" id="IPR011009">
    <property type="entry name" value="Kinase-like_dom_sf"/>
</dbReference>
<evidence type="ECO:0000259" key="9">
    <source>
        <dbReference type="PROSITE" id="PS50011"/>
    </source>
</evidence>
<keyword evidence="7" id="KW-0325">Glycoprotein</keyword>
<dbReference type="InterPro" id="IPR045874">
    <property type="entry name" value="LRK10/LRL21-25-like"/>
</dbReference>
<keyword evidence="3 8" id="KW-0812">Transmembrane</keyword>
<dbReference type="Pfam" id="PF07714">
    <property type="entry name" value="PK_Tyr_Ser-Thr"/>
    <property type="match status" value="1"/>
</dbReference>
<dbReference type="InterPro" id="IPR036397">
    <property type="entry name" value="RNaseH_sf"/>
</dbReference>
<reference evidence="10 11" key="1">
    <citation type="journal article" date="2018" name="PLoS Genet.">
        <title>Population sequencing reveals clonal diversity and ancestral inbreeding in the grapevine cultivar Chardonnay.</title>
        <authorList>
            <person name="Roach M.J."/>
            <person name="Johnson D.L."/>
            <person name="Bohlmann J."/>
            <person name="van Vuuren H.J."/>
            <person name="Jones S.J."/>
            <person name="Pretorius I.S."/>
            <person name="Schmidt S.A."/>
            <person name="Borneman A.R."/>
        </authorList>
    </citation>
    <scope>NUCLEOTIDE SEQUENCE [LARGE SCALE GENOMIC DNA]</scope>
    <source>
        <strain evidence="11">cv. Chardonnay</strain>
        <tissue evidence="10">Leaf</tissue>
    </source>
</reference>
<keyword evidence="5 8" id="KW-1133">Transmembrane helix</keyword>
<keyword evidence="10" id="KW-0808">Transferase</keyword>
<dbReference type="Proteomes" id="UP000288805">
    <property type="component" value="Unassembled WGS sequence"/>
</dbReference>
<dbReference type="PROSITE" id="PS50011">
    <property type="entry name" value="PROTEIN_KINASE_DOM"/>
    <property type="match status" value="1"/>
</dbReference>
<evidence type="ECO:0000313" key="11">
    <source>
        <dbReference type="Proteomes" id="UP000288805"/>
    </source>
</evidence>
<keyword evidence="10" id="KW-0418">Kinase</keyword>
<dbReference type="InterPro" id="IPR000719">
    <property type="entry name" value="Prot_kinase_dom"/>
</dbReference>
<feature type="transmembrane region" description="Helical" evidence="8">
    <location>
        <begin position="237"/>
        <end position="259"/>
    </location>
</feature>
<comment type="subcellular location">
    <subcellularLocation>
        <location evidence="1">Membrane</location>
        <topology evidence="1">Single-pass type I membrane protein</topology>
    </subcellularLocation>
</comment>
<proteinExistence type="predicted"/>
<dbReference type="GO" id="GO:0004674">
    <property type="term" value="F:protein serine/threonine kinase activity"/>
    <property type="evidence" value="ECO:0007669"/>
    <property type="project" value="UniProtKB-KW"/>
</dbReference>
<dbReference type="GO" id="GO:0005524">
    <property type="term" value="F:ATP binding"/>
    <property type="evidence" value="ECO:0007669"/>
    <property type="project" value="InterPro"/>
</dbReference>
<evidence type="ECO:0000256" key="3">
    <source>
        <dbReference type="ARBA" id="ARBA00022692"/>
    </source>
</evidence>
<accession>A0A438CI37</accession>
<comment type="caution">
    <text evidence="10">The sequence shown here is derived from an EMBL/GenBank/DDBJ whole genome shotgun (WGS) entry which is preliminary data.</text>
</comment>
<evidence type="ECO:0000256" key="2">
    <source>
        <dbReference type="ARBA" id="ARBA00022527"/>
    </source>
</evidence>
<sequence length="366" mass="41770">MRNHTLLDMVSCKLSNSSLPEFLWGEALRTATYILNQVPTKSVPKTPNELWSGRNRAFTIFHVWGCKAEFEDEVNVDPNFVPHEIPFGEEHVIIPFPTSHVPDVDVPIVQQPTTNQGEYCDQVELNIPVDEVGKEDLVCKLNKSIYGLKQASRQWYLSNPGSQHWKAAKKMIRNPLQAIFYDARRDCTLEKCQVDTYNILNYGGRWSTKMAFHNINQGERFVYSCLMHALMSTCDLMLFKIFIILCISSLLGGWLLRIIGQGGFGSIYKGKLRSGRIVFVKVLIMSKANRQDFINEVATIGRIHHVNVMKPIDRPSMSKALEMLEGKVELLEMSPKSTLYYEEMSIEDHINNPIGASISWHNSMDK</sequence>
<dbReference type="PANTHER" id="PTHR27009">
    <property type="entry name" value="RUST RESISTANCE KINASE LR10-RELATED"/>
    <property type="match status" value="1"/>
</dbReference>
<evidence type="ECO:0000256" key="1">
    <source>
        <dbReference type="ARBA" id="ARBA00004479"/>
    </source>
</evidence>